<dbReference type="RefSeq" id="WP_107961258.1">
    <property type="nucleotide sequence ID" value="NZ_CAWORL010000019.1"/>
</dbReference>
<protein>
    <recommendedName>
        <fullName evidence="3">N-acetyltransferase</fullName>
    </recommendedName>
</protein>
<dbReference type="InterPro" id="IPR016181">
    <property type="entry name" value="Acyl_CoA_acyltransferase"/>
</dbReference>
<accession>A0AAX2UNW1</accession>
<comment type="caution">
    <text evidence="1">The sequence shown here is derived from an EMBL/GenBank/DDBJ whole genome shotgun (WGS) entry which is preliminary data.</text>
</comment>
<reference evidence="1" key="2">
    <citation type="journal article" date="2019" name="PLoS ONE">
        <title>Identification and characterization of putative Aeromonas spp. T3SS effectors.</title>
        <authorList>
            <person name="Rangel L.T."/>
            <person name="Marden J."/>
            <person name="Colston S."/>
            <person name="Setubal J.C."/>
            <person name="Graf J."/>
            <person name="Gogarten J.P."/>
        </authorList>
    </citation>
    <scope>NUCLEOTIDE SEQUENCE</scope>
    <source>
        <strain evidence="1">BAQ071013-135</strain>
    </source>
</reference>
<evidence type="ECO:0000313" key="2">
    <source>
        <dbReference type="Proteomes" id="UP000796104"/>
    </source>
</evidence>
<dbReference type="SUPFAM" id="SSF55729">
    <property type="entry name" value="Acyl-CoA N-acyltransferases (Nat)"/>
    <property type="match status" value="1"/>
</dbReference>
<dbReference type="Proteomes" id="UP000796104">
    <property type="component" value="Unassembled WGS sequence"/>
</dbReference>
<gene>
    <name evidence="1" type="ORF">CF123_18710</name>
</gene>
<evidence type="ECO:0008006" key="3">
    <source>
        <dbReference type="Google" id="ProtNLM"/>
    </source>
</evidence>
<proteinExistence type="predicted"/>
<dbReference type="AlphaFoldDB" id="A0AAX2UNW1"/>
<organism evidence="1 2">
    <name type="scientific">Aeromonas veronii</name>
    <dbReference type="NCBI Taxonomy" id="654"/>
    <lineage>
        <taxon>Bacteria</taxon>
        <taxon>Pseudomonadati</taxon>
        <taxon>Pseudomonadota</taxon>
        <taxon>Gammaproteobacteria</taxon>
        <taxon>Aeromonadales</taxon>
        <taxon>Aeromonadaceae</taxon>
        <taxon>Aeromonas</taxon>
    </lineage>
</organism>
<reference evidence="1" key="1">
    <citation type="submission" date="2017-10" db="EMBL/GenBank/DDBJ databases">
        <authorList>
            <person name="Colston S.M."/>
            <person name="Graf J."/>
        </authorList>
    </citation>
    <scope>NUCLEOTIDE SEQUENCE</scope>
    <source>
        <strain evidence="1">BAQ071013-135</strain>
    </source>
</reference>
<dbReference type="EMBL" id="PDXJ01000026">
    <property type="protein sequence ID" value="TND51902.1"/>
    <property type="molecule type" value="Genomic_DNA"/>
</dbReference>
<name>A0AAX2UNW1_AERVE</name>
<evidence type="ECO:0000313" key="1">
    <source>
        <dbReference type="EMBL" id="TND51902.1"/>
    </source>
</evidence>
<sequence>MSETIITRHPECESRLFSLLEHMVVEVGSKEDWDKLHHLHYKAENLPPAPRFWRCRLTTTNDIVAVVVTSSVALLLGPRHDMLPKLKPGADTTLTNKHRPAWLNANMRRIGRIVTSTMYRGTGVSYRMMNLVCRMEGKRYVEIVSSMAKYNPFDTKAGFVRAPLRRAAAYEVGLKFMAETFECHPADREAVYQELISQPKPVYQALRKQMIDFYYRHSSREKTGQNLGKTADDLMTMSDHDLVRELQQLIFGYTVYALYENPDWGRPMPASLPLLAFDRQPVNQPLELS</sequence>